<evidence type="ECO:0008006" key="4">
    <source>
        <dbReference type="Google" id="ProtNLM"/>
    </source>
</evidence>
<keyword evidence="1" id="KW-1133">Transmembrane helix</keyword>
<name>A0A077FFD6_9PSED</name>
<accession>A0A077FFD6</accession>
<evidence type="ECO:0000313" key="3">
    <source>
        <dbReference type="Proteomes" id="UP000028931"/>
    </source>
</evidence>
<dbReference type="KEGG" id="palk:PSAKL28_27390"/>
<keyword evidence="1" id="KW-0472">Membrane</keyword>
<keyword evidence="1" id="KW-0812">Transmembrane</keyword>
<feature type="transmembrane region" description="Helical" evidence="1">
    <location>
        <begin position="15"/>
        <end position="38"/>
    </location>
</feature>
<dbReference type="OrthoDB" id="5608857at2"/>
<dbReference type="RefSeq" id="WP_038611317.1">
    <property type="nucleotide sequence ID" value="NZ_CP009048.1"/>
</dbReference>
<organism evidence="2 3">
    <name type="scientific">Pseudomonas alkylphenolica</name>
    <dbReference type="NCBI Taxonomy" id="237609"/>
    <lineage>
        <taxon>Bacteria</taxon>
        <taxon>Pseudomonadati</taxon>
        <taxon>Pseudomonadota</taxon>
        <taxon>Gammaproteobacteria</taxon>
        <taxon>Pseudomonadales</taxon>
        <taxon>Pseudomonadaceae</taxon>
        <taxon>Pseudomonas</taxon>
    </lineage>
</organism>
<sequence>MAAYMPSGSAAEAGFTYLGVLLLIAVTGIALGSTVTLWSTQALRERERDLLWVGSQYAQALRSYYRDSPGLAQYPQTLDELLEDPRYPNLKRHLRRLYPDPITGSDDWGLLRSIDGRITGVYSRSDLTPLKQTGFAAQWSDFEGLEHYSDWQFVAEKAFSESAAGGRKGLTQGAGQ</sequence>
<dbReference type="EMBL" id="CP009048">
    <property type="protein sequence ID" value="AIL61931.1"/>
    <property type="molecule type" value="Genomic_DNA"/>
</dbReference>
<proteinExistence type="predicted"/>
<protein>
    <recommendedName>
        <fullName evidence="4">Type II secretion system protein</fullName>
    </recommendedName>
</protein>
<evidence type="ECO:0000313" key="2">
    <source>
        <dbReference type="EMBL" id="AIL61931.1"/>
    </source>
</evidence>
<dbReference type="HOGENOM" id="CLU_088953_1_0_6"/>
<dbReference type="eggNOG" id="COG2165">
    <property type="taxonomic scope" value="Bacteria"/>
</dbReference>
<dbReference type="Proteomes" id="UP000028931">
    <property type="component" value="Chromosome"/>
</dbReference>
<reference evidence="2 3" key="1">
    <citation type="submission" date="2014-07" db="EMBL/GenBank/DDBJ databases">
        <authorList>
            <person name="Lee K."/>
            <person name="Lim J.Y."/>
            <person name="Hwang I."/>
        </authorList>
    </citation>
    <scope>NUCLEOTIDE SEQUENCE [LARGE SCALE GENOMIC DNA]</scope>
    <source>
        <strain evidence="2 3">KL28</strain>
    </source>
</reference>
<dbReference type="AlphaFoldDB" id="A0A077FFD6"/>
<gene>
    <name evidence="2" type="ORF">PSAKL28_27390</name>
</gene>
<evidence type="ECO:0000256" key="1">
    <source>
        <dbReference type="SAM" id="Phobius"/>
    </source>
</evidence>